<gene>
    <name evidence="9" type="ORF">PCOR1329_LOCUS62328</name>
</gene>
<dbReference type="Proteomes" id="UP001189429">
    <property type="component" value="Unassembled WGS sequence"/>
</dbReference>
<sequence length="277" mass="28665">MMSVLLVLYATDEFGLSDVDAGLLYSWWGLLSTLWAGVFCFVIDVTGVKRCAVMGMLIVCCSRAVILSTTSVSVLRLVLLGLSPLAEGLLAPVYMVGIKQLTREEQRALAYGLNYAAHNAGGGFSDVAIDVLRDQYRADPARFQGRLGGMAPTPARVCLLLSELALLIIGHRPAAHLRPSRLAGAPAGRGVPGVQAVLRREGRGGARGPRGRRPLPGVTGASGAGRGAGAAGARGGSAGPRSGLARRLRGRREGPPGAAEEQELAGGGCHQLLPGGD</sequence>
<dbReference type="PANTHER" id="PTHR23517:SF3">
    <property type="entry name" value="INTEGRAL MEMBRANE TRANSPORT PROTEIN"/>
    <property type="match status" value="1"/>
</dbReference>
<evidence type="ECO:0000256" key="8">
    <source>
        <dbReference type="SAM" id="Phobius"/>
    </source>
</evidence>
<organism evidence="9 10">
    <name type="scientific">Prorocentrum cordatum</name>
    <dbReference type="NCBI Taxonomy" id="2364126"/>
    <lineage>
        <taxon>Eukaryota</taxon>
        <taxon>Sar</taxon>
        <taxon>Alveolata</taxon>
        <taxon>Dinophyceae</taxon>
        <taxon>Prorocentrales</taxon>
        <taxon>Prorocentraceae</taxon>
        <taxon>Prorocentrum</taxon>
    </lineage>
</organism>
<name>A0ABN9VY81_9DINO</name>
<dbReference type="InterPro" id="IPR036259">
    <property type="entry name" value="MFS_trans_sf"/>
</dbReference>
<keyword evidence="2" id="KW-0813">Transport</keyword>
<evidence type="ECO:0000256" key="3">
    <source>
        <dbReference type="ARBA" id="ARBA00022475"/>
    </source>
</evidence>
<dbReference type="PANTHER" id="PTHR23517">
    <property type="entry name" value="RESISTANCE PROTEIN MDTM, PUTATIVE-RELATED-RELATED"/>
    <property type="match status" value="1"/>
</dbReference>
<evidence type="ECO:0000256" key="5">
    <source>
        <dbReference type="ARBA" id="ARBA00022989"/>
    </source>
</evidence>
<dbReference type="InterPro" id="IPR050171">
    <property type="entry name" value="MFS_Transporters"/>
</dbReference>
<evidence type="ECO:0000256" key="4">
    <source>
        <dbReference type="ARBA" id="ARBA00022692"/>
    </source>
</evidence>
<evidence type="ECO:0000256" key="1">
    <source>
        <dbReference type="ARBA" id="ARBA00004651"/>
    </source>
</evidence>
<evidence type="ECO:0000256" key="2">
    <source>
        <dbReference type="ARBA" id="ARBA00022448"/>
    </source>
</evidence>
<dbReference type="SUPFAM" id="SSF103473">
    <property type="entry name" value="MFS general substrate transporter"/>
    <property type="match status" value="1"/>
</dbReference>
<proteinExistence type="predicted"/>
<dbReference type="InterPro" id="IPR011701">
    <property type="entry name" value="MFS"/>
</dbReference>
<comment type="caution">
    <text evidence="9">The sequence shown here is derived from an EMBL/GenBank/DDBJ whole genome shotgun (WGS) entry which is preliminary data.</text>
</comment>
<protein>
    <recommendedName>
        <fullName evidence="11">Solute carrier family 40 protein</fullName>
    </recommendedName>
</protein>
<evidence type="ECO:0000256" key="6">
    <source>
        <dbReference type="ARBA" id="ARBA00023136"/>
    </source>
</evidence>
<feature type="compositionally biased region" description="Gly residues" evidence="7">
    <location>
        <begin position="220"/>
        <end position="238"/>
    </location>
</feature>
<comment type="subcellular location">
    <subcellularLocation>
        <location evidence="1">Cell membrane</location>
        <topology evidence="1">Multi-pass membrane protein</topology>
    </subcellularLocation>
</comment>
<dbReference type="EMBL" id="CAUYUJ010017867">
    <property type="protein sequence ID" value="CAK0878619.1"/>
    <property type="molecule type" value="Genomic_DNA"/>
</dbReference>
<reference evidence="9" key="1">
    <citation type="submission" date="2023-10" db="EMBL/GenBank/DDBJ databases">
        <authorList>
            <person name="Chen Y."/>
            <person name="Shah S."/>
            <person name="Dougan E. K."/>
            <person name="Thang M."/>
            <person name="Chan C."/>
        </authorList>
    </citation>
    <scope>NUCLEOTIDE SEQUENCE [LARGE SCALE GENOMIC DNA]</scope>
</reference>
<keyword evidence="5 8" id="KW-1133">Transmembrane helix</keyword>
<dbReference type="Pfam" id="PF07690">
    <property type="entry name" value="MFS_1"/>
    <property type="match status" value="1"/>
</dbReference>
<keyword evidence="4 8" id="KW-0812">Transmembrane</keyword>
<evidence type="ECO:0000256" key="7">
    <source>
        <dbReference type="SAM" id="MobiDB-lite"/>
    </source>
</evidence>
<evidence type="ECO:0000313" key="10">
    <source>
        <dbReference type="Proteomes" id="UP001189429"/>
    </source>
</evidence>
<evidence type="ECO:0000313" key="9">
    <source>
        <dbReference type="EMBL" id="CAK0878619.1"/>
    </source>
</evidence>
<keyword evidence="6 8" id="KW-0472">Membrane</keyword>
<feature type="compositionally biased region" description="Gly residues" evidence="7">
    <location>
        <begin position="265"/>
        <end position="277"/>
    </location>
</feature>
<feature type="region of interest" description="Disordered" evidence="7">
    <location>
        <begin position="198"/>
        <end position="277"/>
    </location>
</feature>
<accession>A0ABN9VY81</accession>
<keyword evidence="10" id="KW-1185">Reference proteome</keyword>
<evidence type="ECO:0008006" key="11">
    <source>
        <dbReference type="Google" id="ProtNLM"/>
    </source>
</evidence>
<dbReference type="Gene3D" id="1.20.1250.20">
    <property type="entry name" value="MFS general substrate transporter like domains"/>
    <property type="match status" value="1"/>
</dbReference>
<keyword evidence="3" id="KW-1003">Cell membrane</keyword>
<feature type="transmembrane region" description="Helical" evidence="8">
    <location>
        <begin position="25"/>
        <end position="45"/>
    </location>
</feature>